<dbReference type="AlphaFoldDB" id="A0A1C4FWI5"/>
<dbReference type="EMBL" id="FMBC01000045">
    <property type="protein sequence ID" value="SCC60359.1"/>
    <property type="molecule type" value="Genomic_DNA"/>
</dbReference>
<evidence type="ECO:0000313" key="1">
    <source>
        <dbReference type="EMBL" id="SCC60359.1"/>
    </source>
</evidence>
<reference evidence="2" key="1">
    <citation type="submission" date="2016-08" db="EMBL/GenBank/DDBJ databases">
        <authorList>
            <person name="Varghese N."/>
            <person name="Submissions Spin"/>
        </authorList>
    </citation>
    <scope>NUCLEOTIDE SEQUENCE [LARGE SCALE GENOMIC DNA]</scope>
    <source>
        <strain evidence="2">REICA_142</strain>
    </source>
</reference>
<keyword evidence="2" id="KW-1185">Reference proteome</keyword>
<evidence type="ECO:0000313" key="2">
    <source>
        <dbReference type="Proteomes" id="UP000198515"/>
    </source>
</evidence>
<dbReference type="Proteomes" id="UP000198515">
    <property type="component" value="Unassembled WGS sequence"/>
</dbReference>
<protein>
    <submittedName>
        <fullName evidence="1">Uncharacterized protein</fullName>
    </submittedName>
</protein>
<sequence>MYAPAMLIAFSKMFKKYGSVFKLSAGVYDLPMIGAERLDVLYLCSILQGREPATFICLEGPFLNYKDGFIHIIEPFNDDNIEWKVDFGVKSGLFDKAQNEFIDENNYNTAFYPADGLREVEFVFRRENIEAFENSQIEEADEDVTVTLDGCLEVIGSMLDALKNTPSKGKRWTQDALKNEMADRRSSLSTRSIDDYFLWLIKVINQLVNLATKTHFSLR</sequence>
<dbReference type="RefSeq" id="WP_167353597.1">
    <property type="nucleotide sequence ID" value="NZ_FMBC01000045.1"/>
</dbReference>
<name>A0A1C4FWI5_9ENTR</name>
<gene>
    <name evidence="1" type="ORF">GA0061070_10455</name>
</gene>
<organism evidence="1 2">
    <name type="scientific">Kosakonia oryziphila</name>
    <dbReference type="NCBI Taxonomy" id="1005667"/>
    <lineage>
        <taxon>Bacteria</taxon>
        <taxon>Pseudomonadati</taxon>
        <taxon>Pseudomonadota</taxon>
        <taxon>Gammaproteobacteria</taxon>
        <taxon>Enterobacterales</taxon>
        <taxon>Enterobacteriaceae</taxon>
        <taxon>Kosakonia</taxon>
    </lineage>
</organism>
<accession>A0A1C4FWI5</accession>
<proteinExistence type="predicted"/>